<evidence type="ECO:0000313" key="2">
    <source>
        <dbReference type="Proteomes" id="UP000053480"/>
    </source>
</evidence>
<gene>
    <name evidence="1" type="ORF">TQ35_0006615</name>
</gene>
<sequence length="325" mass="38289">MEYKEGDFLSVQHYVRYLIAEKLKANVRKIDEYVYYEVGELDEFFPVNFVLGKDSSTGKLFVMPVRRRCYIPDGFPEEAKAKLRRCMGFDYHAYEDFKFTRGIGIRLQGDLVMEVRDVFEDEREVLSFLSPSNFPDLFNSYVRERLKDDKEVAEVERLGSLYVELMDYVLRSTLPKEKERAVMRLLRKVEKELTSHFDFEVVNVYEKKRSVFHRSEKCIRFIDVQGALENFRRRKATREDFVDYVKSRTQSLAIKLGHYTTPHLIRLKGVLVNAEVNLAGVIMFSPQAVYLSHPEHGEEAYYVPKPSYVLFRLMGMEPELEAFLL</sequence>
<protein>
    <submittedName>
        <fullName evidence="1">Uncharacterized protein</fullName>
    </submittedName>
</protein>
<dbReference type="Proteomes" id="UP000053480">
    <property type="component" value="Unassembled WGS sequence"/>
</dbReference>
<organism evidence="1 2">
    <name type="scientific">Candidatus Aramenus sulfurataquae</name>
    <dbReference type="NCBI Taxonomy" id="1326980"/>
    <lineage>
        <taxon>Archaea</taxon>
        <taxon>Thermoproteota</taxon>
        <taxon>Thermoprotei</taxon>
        <taxon>Sulfolobales</taxon>
        <taxon>Sulfolobaceae</taxon>
        <taxon>Candidatus Aramenus</taxon>
    </lineage>
</organism>
<accession>A0ACC6TPQ2</accession>
<name>A0ACC6TPQ2_9CREN</name>
<evidence type="ECO:0000313" key="1">
    <source>
        <dbReference type="EMBL" id="MEW9491857.1"/>
    </source>
</evidence>
<reference evidence="1" key="1">
    <citation type="submission" date="2024-07" db="EMBL/GenBank/DDBJ databases">
        <title>Metagenome and Metagenome-Assembled Genomes of Archaea from a hot spring from the geothermal field of Los Azufres, Mexico.</title>
        <authorList>
            <person name="Marin-Paredes R."/>
            <person name="Martinez-Romero E."/>
            <person name="Servin-Garciduenas L.E."/>
        </authorList>
    </citation>
    <scope>NUCLEOTIDE SEQUENCE</scope>
    <source>
        <strain evidence="1">AZ1-454</strain>
    </source>
</reference>
<comment type="caution">
    <text evidence="1">The sequence shown here is derived from an EMBL/GenBank/DDBJ whole genome shotgun (WGS) entry which is preliminary data.</text>
</comment>
<proteinExistence type="predicted"/>
<dbReference type="EMBL" id="JZWS03000008">
    <property type="protein sequence ID" value="MEW9491857.1"/>
    <property type="molecule type" value="Genomic_DNA"/>
</dbReference>